<sequence length="405" mass="45530">MIVILHSPSTLVIAQAIRADLEVAFNGHVGTTTQSADSDSVWPAAASWDDLLLVVYDKDAFPSQGKKYISDYLAVRPKASLLPVAIDLNHTKPPEPADGIKALAYDDAAKGAVGRLTHRAGCMLGLRLQGRDSKIFISYRASDGKFIADQLYDHFVRLGHQPWKDEARELDGDTKILPGEKVQEEIDLALADASLVLLLDTPDSPSSKWIRHEVNTADGQLLPILPIVFQKKDDKKGPRFRSLLALRRWITFDVPDAKAAPLSDTQLEEIVAAAEKYQCEIFQRKCRVPFIVEKHFLLQGFDWNEVDKRLLMFESLRKQNVRLRTRVLSHCSIFDQIHSPAVAKFREFVKMTTPSNYSLFIYDGQLLSESEIEDIVQSEAEELIILHHQELASLLSSNFMKLEAA</sequence>
<dbReference type="RefSeq" id="WP_074655029.1">
    <property type="nucleotide sequence ID" value="NZ_FNSD01000001.1"/>
</dbReference>
<feature type="domain" description="TIR" evidence="1">
    <location>
        <begin position="135"/>
        <end position="253"/>
    </location>
</feature>
<gene>
    <name evidence="2" type="ORF">SAMN05443244_3228</name>
</gene>
<dbReference type="Gene3D" id="3.40.50.10140">
    <property type="entry name" value="Toll/interleukin-1 receptor homology (TIR) domain"/>
    <property type="match status" value="1"/>
</dbReference>
<dbReference type="SUPFAM" id="SSF52200">
    <property type="entry name" value="Toll/Interleukin receptor TIR domain"/>
    <property type="match status" value="1"/>
</dbReference>
<organism evidence="2 3">
    <name type="scientific">Terriglobus roseus</name>
    <dbReference type="NCBI Taxonomy" id="392734"/>
    <lineage>
        <taxon>Bacteria</taxon>
        <taxon>Pseudomonadati</taxon>
        <taxon>Acidobacteriota</taxon>
        <taxon>Terriglobia</taxon>
        <taxon>Terriglobales</taxon>
        <taxon>Acidobacteriaceae</taxon>
        <taxon>Terriglobus</taxon>
    </lineage>
</organism>
<name>A0A1H4RQQ5_9BACT</name>
<evidence type="ECO:0000313" key="3">
    <source>
        <dbReference type="Proteomes" id="UP000182409"/>
    </source>
</evidence>
<dbReference type="OrthoDB" id="344630at2"/>
<proteinExistence type="predicted"/>
<dbReference type="EMBL" id="FNSD01000001">
    <property type="protein sequence ID" value="SEC34242.1"/>
    <property type="molecule type" value="Genomic_DNA"/>
</dbReference>
<dbReference type="AlphaFoldDB" id="A0A1H4RQQ5"/>
<evidence type="ECO:0000313" key="2">
    <source>
        <dbReference type="EMBL" id="SEC34242.1"/>
    </source>
</evidence>
<protein>
    <submittedName>
        <fullName evidence="2">TIR domain-containing protein</fullName>
    </submittedName>
</protein>
<dbReference type="InterPro" id="IPR000157">
    <property type="entry name" value="TIR_dom"/>
</dbReference>
<accession>A0A1H4RQQ5</accession>
<dbReference type="Proteomes" id="UP000182409">
    <property type="component" value="Unassembled WGS sequence"/>
</dbReference>
<dbReference type="GO" id="GO:0007165">
    <property type="term" value="P:signal transduction"/>
    <property type="evidence" value="ECO:0007669"/>
    <property type="project" value="InterPro"/>
</dbReference>
<evidence type="ECO:0000259" key="1">
    <source>
        <dbReference type="Pfam" id="PF13676"/>
    </source>
</evidence>
<dbReference type="InterPro" id="IPR035897">
    <property type="entry name" value="Toll_tir_struct_dom_sf"/>
</dbReference>
<reference evidence="2 3" key="1">
    <citation type="submission" date="2016-10" db="EMBL/GenBank/DDBJ databases">
        <authorList>
            <person name="de Groot N.N."/>
        </authorList>
    </citation>
    <scope>NUCLEOTIDE SEQUENCE [LARGE SCALE GENOMIC DNA]</scope>
    <source>
        <strain evidence="2 3">AB35.6</strain>
    </source>
</reference>
<dbReference type="Pfam" id="PF13676">
    <property type="entry name" value="TIR_2"/>
    <property type="match status" value="1"/>
</dbReference>